<dbReference type="OrthoDB" id="3253635at2"/>
<keyword evidence="4" id="KW-1185">Reference proteome</keyword>
<gene>
    <name evidence="3" type="ORF">PAI11_02420</name>
</gene>
<comment type="caution">
    <text evidence="3">The sequence shown here is derived from an EMBL/GenBank/DDBJ whole genome shotgun (WGS) entry which is preliminary data.</text>
</comment>
<evidence type="ECO:0000313" key="4">
    <source>
        <dbReference type="Proteomes" id="UP000005143"/>
    </source>
</evidence>
<protein>
    <submittedName>
        <fullName evidence="3">Putative integral membrane protein SCJ12.13c</fullName>
    </submittedName>
</protein>
<evidence type="ECO:0000313" key="3">
    <source>
        <dbReference type="EMBL" id="EHN12937.1"/>
    </source>
</evidence>
<feature type="region of interest" description="Disordered" evidence="1">
    <location>
        <begin position="1"/>
        <end position="23"/>
    </location>
</feature>
<feature type="compositionally biased region" description="Low complexity" evidence="1">
    <location>
        <begin position="1"/>
        <end position="15"/>
    </location>
</feature>
<sequence>MPTIASPHSPTTRTTSTRRDVPADTTSRAAALAPYAWAVARIAVGWLFLWAFVDKTFGLGRSTASADAWIDGGNPTKGYLSSATGPFDGLYHSIAGDPVVNVLFMAGLLGVGLTLMLGIGSRLGTIGGVLMLVLMWSSHLPVATNPFVDEHLIYSVVLVGLLLARADRTLGLGERWARVPAVQRWPWLR</sequence>
<keyword evidence="2" id="KW-0812">Transmembrane</keyword>
<dbReference type="RefSeq" id="WP_007569971.1">
    <property type="nucleotide sequence ID" value="NZ_AGUD01000006.1"/>
</dbReference>
<dbReference type="AlphaFoldDB" id="H0E0D4"/>
<name>H0E0D4_9ACTN</name>
<dbReference type="EMBL" id="AGUD01000006">
    <property type="protein sequence ID" value="EHN12937.1"/>
    <property type="molecule type" value="Genomic_DNA"/>
</dbReference>
<evidence type="ECO:0000256" key="2">
    <source>
        <dbReference type="SAM" id="Phobius"/>
    </source>
</evidence>
<reference evidence="3 4" key="1">
    <citation type="journal article" date="2013" name="Biodegradation">
        <title>Quantitative proteomic analysis of ibuprofen-degrading Patulibacter sp. strain I11.</title>
        <authorList>
            <person name="Almeida B."/>
            <person name="Kjeldal H."/>
            <person name="Lolas I."/>
            <person name="Knudsen A.D."/>
            <person name="Carvalho G."/>
            <person name="Nielsen K.L."/>
            <person name="Barreto Crespo M.T."/>
            <person name="Stensballe A."/>
            <person name="Nielsen J.L."/>
        </authorList>
    </citation>
    <scope>NUCLEOTIDE SEQUENCE [LARGE SCALE GENOMIC DNA]</scope>
    <source>
        <strain evidence="3 4">I11</strain>
    </source>
</reference>
<feature type="transmembrane region" description="Helical" evidence="2">
    <location>
        <begin position="99"/>
        <end position="116"/>
    </location>
</feature>
<organism evidence="3 4">
    <name type="scientific">Patulibacter medicamentivorans</name>
    <dbReference type="NCBI Taxonomy" id="1097667"/>
    <lineage>
        <taxon>Bacteria</taxon>
        <taxon>Bacillati</taxon>
        <taxon>Actinomycetota</taxon>
        <taxon>Thermoleophilia</taxon>
        <taxon>Solirubrobacterales</taxon>
        <taxon>Patulibacteraceae</taxon>
        <taxon>Patulibacter</taxon>
    </lineage>
</organism>
<dbReference type="Proteomes" id="UP000005143">
    <property type="component" value="Unassembled WGS sequence"/>
</dbReference>
<keyword evidence="2" id="KW-0472">Membrane</keyword>
<feature type="transmembrane region" description="Helical" evidence="2">
    <location>
        <begin position="35"/>
        <end position="53"/>
    </location>
</feature>
<evidence type="ECO:0000256" key="1">
    <source>
        <dbReference type="SAM" id="MobiDB-lite"/>
    </source>
</evidence>
<keyword evidence="2" id="KW-1133">Transmembrane helix</keyword>
<proteinExistence type="predicted"/>
<accession>H0E0D4</accession>